<dbReference type="Gene3D" id="1.10.3730.20">
    <property type="match status" value="1"/>
</dbReference>
<feature type="transmembrane region" description="Helical" evidence="6">
    <location>
        <begin position="66"/>
        <end position="86"/>
    </location>
</feature>
<proteinExistence type="inferred from homology"/>
<feature type="transmembrane region" description="Helical" evidence="6">
    <location>
        <begin position="269"/>
        <end position="288"/>
    </location>
</feature>
<dbReference type="AlphaFoldDB" id="A0A231V3D8"/>
<feature type="transmembrane region" description="Helical" evidence="6">
    <location>
        <begin position="180"/>
        <end position="200"/>
    </location>
</feature>
<evidence type="ECO:0000256" key="3">
    <source>
        <dbReference type="ARBA" id="ARBA00022692"/>
    </source>
</evidence>
<evidence type="ECO:0000256" key="4">
    <source>
        <dbReference type="ARBA" id="ARBA00022989"/>
    </source>
</evidence>
<organism evidence="8 9">
    <name type="scientific">Notoacmeibacter marinus</name>
    <dbReference type="NCBI Taxonomy" id="1876515"/>
    <lineage>
        <taxon>Bacteria</taxon>
        <taxon>Pseudomonadati</taxon>
        <taxon>Pseudomonadota</taxon>
        <taxon>Alphaproteobacteria</taxon>
        <taxon>Hyphomicrobiales</taxon>
        <taxon>Notoacmeibacteraceae</taxon>
        <taxon>Notoacmeibacter</taxon>
    </lineage>
</organism>
<feature type="transmembrane region" description="Helical" evidence="6">
    <location>
        <begin position="245"/>
        <end position="263"/>
    </location>
</feature>
<evidence type="ECO:0000259" key="7">
    <source>
        <dbReference type="Pfam" id="PF00892"/>
    </source>
</evidence>
<feature type="transmembrane region" description="Helical" evidence="6">
    <location>
        <begin position="123"/>
        <end position="142"/>
    </location>
</feature>
<feature type="transmembrane region" description="Helical" evidence="6">
    <location>
        <begin position="148"/>
        <end position="168"/>
    </location>
</feature>
<dbReference type="InterPro" id="IPR050638">
    <property type="entry name" value="AA-Vitamin_Transporters"/>
</dbReference>
<feature type="transmembrane region" description="Helical" evidence="6">
    <location>
        <begin position="212"/>
        <end position="233"/>
    </location>
</feature>
<feature type="domain" description="EamA" evidence="7">
    <location>
        <begin position="9"/>
        <end position="137"/>
    </location>
</feature>
<reference evidence="9" key="1">
    <citation type="journal article" date="2017" name="Int. J. Syst. Evol. Microbiol.">
        <title>Notoacmeibacter marinus gen. nov., sp. nov., isolated from the gut of a limpet and proposal of Notoacmeibacteraceae fam. nov. in the order Rhizobiales of the class Alphaproteobacteria.</title>
        <authorList>
            <person name="Huang Z."/>
            <person name="Guo F."/>
            <person name="Lai Q."/>
        </authorList>
    </citation>
    <scope>NUCLEOTIDE SEQUENCE [LARGE SCALE GENOMIC DNA]</scope>
    <source>
        <strain evidence="9">XMTR2A4</strain>
    </source>
</reference>
<comment type="caution">
    <text evidence="8">The sequence shown here is derived from an EMBL/GenBank/DDBJ whole genome shotgun (WGS) entry which is preliminary data.</text>
</comment>
<evidence type="ECO:0000313" key="9">
    <source>
        <dbReference type="Proteomes" id="UP000215405"/>
    </source>
</evidence>
<feature type="transmembrane region" description="Helical" evidence="6">
    <location>
        <begin position="92"/>
        <end position="111"/>
    </location>
</feature>
<dbReference type="PANTHER" id="PTHR32322">
    <property type="entry name" value="INNER MEMBRANE TRANSPORTER"/>
    <property type="match status" value="1"/>
</dbReference>
<dbReference type="EMBL" id="NBYO01000001">
    <property type="protein sequence ID" value="OXT02702.1"/>
    <property type="molecule type" value="Genomic_DNA"/>
</dbReference>
<evidence type="ECO:0000256" key="6">
    <source>
        <dbReference type="SAM" id="Phobius"/>
    </source>
</evidence>
<evidence type="ECO:0000313" key="8">
    <source>
        <dbReference type="EMBL" id="OXT02702.1"/>
    </source>
</evidence>
<dbReference type="InterPro" id="IPR037185">
    <property type="entry name" value="EmrE-like"/>
</dbReference>
<protein>
    <submittedName>
        <fullName evidence="8">EamA family transporter</fullName>
    </submittedName>
</protein>
<keyword evidence="5 6" id="KW-0472">Membrane</keyword>
<evidence type="ECO:0000256" key="5">
    <source>
        <dbReference type="ARBA" id="ARBA00023136"/>
    </source>
</evidence>
<evidence type="ECO:0000256" key="1">
    <source>
        <dbReference type="ARBA" id="ARBA00004141"/>
    </source>
</evidence>
<comment type="subcellular location">
    <subcellularLocation>
        <location evidence="1">Membrane</location>
        <topology evidence="1">Multi-pass membrane protein</topology>
    </subcellularLocation>
</comment>
<gene>
    <name evidence="8" type="ORF">B7H23_07405</name>
</gene>
<sequence length="299" mass="31440">MRFSAAIVPVVFVLLWSTGFVSARYAMPYAEPFSFLTIRYVLSILALGVIAAFLKAPRLSWPQRRDAMIVGMLLHGVYLGMVFWAIDNGMPAGLSALIVGLQPLLTAFIAAGTIGETMTPRHWMGLVVGLVGVTMVLGPRIGLTASGVTGWTVGASFLAVLGMSAGTVLQKGRLKGADPVAGTVWQFIGAGLLTLPVALLTETQTFTLTTPLVLSMAWLVLVLSVGTILLLMWLIEKGAVSRVAALFYLVPACTAMFAFILFGEPLSPVQIVGMVITALAVAMTGGTANRRQSAAPGSA</sequence>
<keyword evidence="3 6" id="KW-0812">Transmembrane</keyword>
<dbReference type="RefSeq" id="WP_094076653.1">
    <property type="nucleotide sequence ID" value="NZ_NBYO01000001.1"/>
</dbReference>
<dbReference type="Pfam" id="PF00892">
    <property type="entry name" value="EamA"/>
    <property type="match status" value="2"/>
</dbReference>
<dbReference type="InterPro" id="IPR000620">
    <property type="entry name" value="EamA_dom"/>
</dbReference>
<comment type="similarity">
    <text evidence="2">Belongs to the EamA transporter family.</text>
</comment>
<dbReference type="PANTHER" id="PTHR32322:SF2">
    <property type="entry name" value="EAMA DOMAIN-CONTAINING PROTEIN"/>
    <property type="match status" value="1"/>
</dbReference>
<dbReference type="Proteomes" id="UP000215405">
    <property type="component" value="Unassembled WGS sequence"/>
</dbReference>
<keyword evidence="9" id="KW-1185">Reference proteome</keyword>
<evidence type="ECO:0000256" key="2">
    <source>
        <dbReference type="ARBA" id="ARBA00007362"/>
    </source>
</evidence>
<feature type="domain" description="EamA" evidence="7">
    <location>
        <begin position="155"/>
        <end position="284"/>
    </location>
</feature>
<dbReference type="GO" id="GO:0016020">
    <property type="term" value="C:membrane"/>
    <property type="evidence" value="ECO:0007669"/>
    <property type="project" value="UniProtKB-SubCell"/>
</dbReference>
<keyword evidence="4 6" id="KW-1133">Transmembrane helix</keyword>
<feature type="transmembrane region" description="Helical" evidence="6">
    <location>
        <begin position="33"/>
        <end position="54"/>
    </location>
</feature>
<accession>A0A231V3D8</accession>
<dbReference type="SUPFAM" id="SSF103481">
    <property type="entry name" value="Multidrug resistance efflux transporter EmrE"/>
    <property type="match status" value="2"/>
</dbReference>
<name>A0A231V3D8_9HYPH</name>